<keyword evidence="3" id="KW-1185">Reference proteome</keyword>
<evidence type="ECO:0000313" key="3">
    <source>
        <dbReference type="Proteomes" id="UP000655570"/>
    </source>
</evidence>
<proteinExistence type="predicted"/>
<organism evidence="2 3">
    <name type="scientific">Oerskovia merdavium</name>
    <dbReference type="NCBI Taxonomy" id="2762227"/>
    <lineage>
        <taxon>Bacteria</taxon>
        <taxon>Bacillati</taxon>
        <taxon>Actinomycetota</taxon>
        <taxon>Actinomycetes</taxon>
        <taxon>Micrococcales</taxon>
        <taxon>Cellulomonadaceae</taxon>
        <taxon>Oerskovia</taxon>
    </lineage>
</organism>
<dbReference type="Proteomes" id="UP000655570">
    <property type="component" value="Unassembled WGS sequence"/>
</dbReference>
<feature type="region of interest" description="Disordered" evidence="1">
    <location>
        <begin position="47"/>
        <end position="77"/>
    </location>
</feature>
<name>A0ABR8U446_9CELL</name>
<evidence type="ECO:0000313" key="2">
    <source>
        <dbReference type="EMBL" id="MBD7982812.1"/>
    </source>
</evidence>
<comment type="caution">
    <text evidence="2">The sequence shown here is derived from an EMBL/GenBank/DDBJ whole genome shotgun (WGS) entry which is preliminary data.</text>
</comment>
<dbReference type="RefSeq" id="WP_191805999.1">
    <property type="nucleotide sequence ID" value="NZ_JACSQF010000029.1"/>
</dbReference>
<accession>A0ABR8U446</accession>
<reference evidence="2 3" key="1">
    <citation type="submission" date="2020-08" db="EMBL/GenBank/DDBJ databases">
        <title>A Genomic Blueprint of the Chicken Gut Microbiome.</title>
        <authorList>
            <person name="Gilroy R."/>
            <person name="Ravi A."/>
            <person name="Getino M."/>
            <person name="Pursley I."/>
            <person name="Horton D.L."/>
            <person name="Alikhan N.-F."/>
            <person name="Baker D."/>
            <person name="Gharbi K."/>
            <person name="Hall N."/>
            <person name="Watson M."/>
            <person name="Adriaenssens E.M."/>
            <person name="Foster-Nyarko E."/>
            <person name="Jarju S."/>
            <person name="Secka A."/>
            <person name="Antonio M."/>
            <person name="Oren A."/>
            <person name="Chaudhuri R."/>
            <person name="La Ragione R.M."/>
            <person name="Hildebrand F."/>
            <person name="Pallen M.J."/>
        </authorList>
    </citation>
    <scope>NUCLEOTIDE SEQUENCE [LARGE SCALE GENOMIC DNA]</scope>
    <source>
        <strain evidence="2 3">Sa2CUA9</strain>
    </source>
</reference>
<gene>
    <name evidence="2" type="ORF">H9641_19130</name>
</gene>
<protein>
    <submittedName>
        <fullName evidence="2">Zinc ribbon domain-containing protein</fullName>
    </submittedName>
</protein>
<evidence type="ECO:0000256" key="1">
    <source>
        <dbReference type="SAM" id="MobiDB-lite"/>
    </source>
</evidence>
<dbReference type="EMBL" id="JACSQF010000029">
    <property type="protein sequence ID" value="MBD7982812.1"/>
    <property type="molecule type" value="Genomic_DNA"/>
</dbReference>
<sequence>MAHDTMFDEHQHVRATDGKFASKSVDEVAGGLSALGASSADRNALSSAQDVRAVSDPPGGTSALPTAGGEEDSTWPGVTDADVEAFTLSGCDVLANELHSRTGWPVVLVCDGPGGGLGWVHAGVQAPDGRVIDAAGIHDSDKWLDDWGEAADAFGEDVEDYDGDDVTVLPAADLGWSRPWHGPPSPEDSAAASRVADLITAAPDFPAASTHDDGDRSELCQECGHELNDNEGYDGMCGSCVDARTCPECGEMKDSPRDEECPDCMKVETANLLHM</sequence>